<evidence type="ECO:0000256" key="9">
    <source>
        <dbReference type="ARBA" id="ARBA00022968"/>
    </source>
</evidence>
<evidence type="ECO:0000313" key="16">
    <source>
        <dbReference type="Proteomes" id="UP000250043"/>
    </source>
</evidence>
<comment type="pathway">
    <text evidence="2">Protein modification; protein glycosylation.</text>
</comment>
<evidence type="ECO:0000256" key="5">
    <source>
        <dbReference type="ARBA" id="ARBA00022676"/>
    </source>
</evidence>
<accession>A0A8E2ARC4</accession>
<evidence type="ECO:0000256" key="4">
    <source>
        <dbReference type="ARBA" id="ARBA00012583"/>
    </source>
</evidence>
<organism evidence="15 16">
    <name type="scientific">Obba rivulosa</name>
    <dbReference type="NCBI Taxonomy" id="1052685"/>
    <lineage>
        <taxon>Eukaryota</taxon>
        <taxon>Fungi</taxon>
        <taxon>Dikarya</taxon>
        <taxon>Basidiomycota</taxon>
        <taxon>Agaricomycotina</taxon>
        <taxon>Agaricomycetes</taxon>
        <taxon>Polyporales</taxon>
        <taxon>Gelatoporiaceae</taxon>
        <taxon>Obba</taxon>
    </lineage>
</organism>
<feature type="domain" description="Glycosyltransferase 2-like" evidence="14">
    <location>
        <begin position="128"/>
        <end position="206"/>
    </location>
</feature>
<keyword evidence="7 13" id="KW-0812">Transmembrane</keyword>
<evidence type="ECO:0000256" key="7">
    <source>
        <dbReference type="ARBA" id="ARBA00022692"/>
    </source>
</evidence>
<evidence type="ECO:0000256" key="13">
    <source>
        <dbReference type="SAM" id="Phobius"/>
    </source>
</evidence>
<evidence type="ECO:0000256" key="11">
    <source>
        <dbReference type="ARBA" id="ARBA00023136"/>
    </source>
</evidence>
<gene>
    <name evidence="15" type="ORF">OBBRIDRAFT_797098</name>
</gene>
<keyword evidence="9" id="KW-0735">Signal-anchor</keyword>
<evidence type="ECO:0000256" key="3">
    <source>
        <dbReference type="ARBA" id="ARBA00006739"/>
    </source>
</evidence>
<dbReference type="Pfam" id="PF00535">
    <property type="entry name" value="Glycos_transf_2"/>
    <property type="match status" value="1"/>
</dbReference>
<keyword evidence="8" id="KW-0256">Endoplasmic reticulum</keyword>
<feature type="transmembrane region" description="Helical" evidence="13">
    <location>
        <begin position="6"/>
        <end position="28"/>
    </location>
</feature>
<dbReference type="SUPFAM" id="SSF53448">
    <property type="entry name" value="Nucleotide-diphospho-sugar transferases"/>
    <property type="match status" value="1"/>
</dbReference>
<keyword evidence="11 13" id="KW-0472">Membrane</keyword>
<dbReference type="EC" id="2.4.1.117" evidence="4"/>
<comment type="subcellular location">
    <subcellularLocation>
        <location evidence="1">Endoplasmic reticulum membrane</location>
        <topology evidence="1">Single-pass membrane protein</topology>
    </subcellularLocation>
</comment>
<keyword evidence="10 13" id="KW-1133">Transmembrane helix</keyword>
<dbReference type="GO" id="GO:0006487">
    <property type="term" value="P:protein N-linked glycosylation"/>
    <property type="evidence" value="ECO:0007669"/>
    <property type="project" value="TreeGrafter"/>
</dbReference>
<name>A0A8E2ARC4_9APHY</name>
<dbReference type="CDD" id="cd04188">
    <property type="entry name" value="DPG_synthase"/>
    <property type="match status" value="1"/>
</dbReference>
<dbReference type="InterPro" id="IPR029044">
    <property type="entry name" value="Nucleotide-diphossugar_trans"/>
</dbReference>
<dbReference type="Proteomes" id="UP000250043">
    <property type="component" value="Unassembled WGS sequence"/>
</dbReference>
<comment type="catalytic activity">
    <reaction evidence="12">
        <text>a di-trans,poly-cis-dolichyl phosphate + UDP-alpha-D-glucose = a di-trans,poly-cis-dolichyl beta-D-glucosyl phosphate + UDP</text>
        <dbReference type="Rhea" id="RHEA:15401"/>
        <dbReference type="Rhea" id="RHEA-COMP:19498"/>
        <dbReference type="Rhea" id="RHEA-COMP:19502"/>
        <dbReference type="ChEBI" id="CHEBI:57525"/>
        <dbReference type="ChEBI" id="CHEBI:57683"/>
        <dbReference type="ChEBI" id="CHEBI:58223"/>
        <dbReference type="ChEBI" id="CHEBI:58885"/>
        <dbReference type="EC" id="2.4.1.117"/>
    </reaction>
    <physiologicalReaction direction="left-to-right" evidence="12">
        <dbReference type="Rhea" id="RHEA:15402"/>
    </physiologicalReaction>
</comment>
<dbReference type="InterPro" id="IPR001173">
    <property type="entry name" value="Glyco_trans_2-like"/>
</dbReference>
<evidence type="ECO:0000256" key="1">
    <source>
        <dbReference type="ARBA" id="ARBA00004389"/>
    </source>
</evidence>
<keyword evidence="16" id="KW-1185">Reference proteome</keyword>
<evidence type="ECO:0000313" key="15">
    <source>
        <dbReference type="EMBL" id="OCH86549.1"/>
    </source>
</evidence>
<reference evidence="15 16" key="1">
    <citation type="submission" date="2016-07" db="EMBL/GenBank/DDBJ databases">
        <title>Draft genome of the white-rot fungus Obba rivulosa 3A-2.</title>
        <authorList>
            <consortium name="DOE Joint Genome Institute"/>
            <person name="Miettinen O."/>
            <person name="Riley R."/>
            <person name="Acob R."/>
            <person name="Barry K."/>
            <person name="Cullen D."/>
            <person name="De Vries R."/>
            <person name="Hainaut M."/>
            <person name="Hatakka A."/>
            <person name="Henrissat B."/>
            <person name="Hilden K."/>
            <person name="Kuo R."/>
            <person name="Labutti K."/>
            <person name="Lipzen A."/>
            <person name="Makela M.R."/>
            <person name="Sandor L."/>
            <person name="Spatafora J.W."/>
            <person name="Grigoriev I.V."/>
            <person name="Hibbett D.S."/>
        </authorList>
    </citation>
    <scope>NUCLEOTIDE SEQUENCE [LARGE SCALE GENOMIC DNA]</scope>
    <source>
        <strain evidence="15 16">3A-2</strain>
    </source>
</reference>
<dbReference type="PANTHER" id="PTHR10859:SF91">
    <property type="entry name" value="DOLICHYL-PHOSPHATE BETA-GLUCOSYLTRANSFERASE"/>
    <property type="match status" value="1"/>
</dbReference>
<dbReference type="GO" id="GO:0004581">
    <property type="term" value="F:dolichyl-phosphate beta-glucosyltransferase activity"/>
    <property type="evidence" value="ECO:0007669"/>
    <property type="project" value="UniProtKB-EC"/>
</dbReference>
<dbReference type="GO" id="GO:0005789">
    <property type="term" value="C:endoplasmic reticulum membrane"/>
    <property type="evidence" value="ECO:0007669"/>
    <property type="project" value="UniProtKB-SubCell"/>
</dbReference>
<dbReference type="OrthoDB" id="3784at2759"/>
<keyword evidence="6" id="KW-0808">Transferase</keyword>
<sequence length="371" mass="40414">MDQSSLLYAGLVLLGATALTVYALVIFLSPELLVAHPSEKTYVSPSAPDALKPLGKLSDPPSVDLSVIIPAYNEFARLPDMLATTIAHLDSTPSRAPSPPSEGDIDIEVDLEPEHPPLFKPPPPLRRTYEIIIVDDGSKDDTPGAALAFGKTHPHVDMRVVKLRQNVGKGGAVRHGMLHARGRRLLMVDADGATRFADLEVLWRDMDIVLKRQGTLREADGEEGAAVVVGSRAHLVKTEAVVKRSVLRNILMYALHTLLRILGVGHIRDTQCGFKLFSRKAARALFPAQHLPAWAFDVELLLLARSTDIPVAEVPVAWHEVGGSKLNVVLDSAGMFRDLLLLKANFVLGRWGPASLERHTDSDHVSVDQNS</sequence>
<dbReference type="Gene3D" id="3.90.550.10">
    <property type="entry name" value="Spore Coat Polysaccharide Biosynthesis Protein SpsA, Chain A"/>
    <property type="match status" value="1"/>
</dbReference>
<evidence type="ECO:0000256" key="8">
    <source>
        <dbReference type="ARBA" id="ARBA00022824"/>
    </source>
</evidence>
<evidence type="ECO:0000256" key="12">
    <source>
        <dbReference type="ARBA" id="ARBA00045097"/>
    </source>
</evidence>
<keyword evidence="5" id="KW-0328">Glycosyltransferase</keyword>
<dbReference type="AlphaFoldDB" id="A0A8E2ARC4"/>
<dbReference type="EMBL" id="KV722523">
    <property type="protein sequence ID" value="OCH86549.1"/>
    <property type="molecule type" value="Genomic_DNA"/>
</dbReference>
<dbReference type="InterPro" id="IPR035518">
    <property type="entry name" value="DPG_synthase"/>
</dbReference>
<evidence type="ECO:0000256" key="2">
    <source>
        <dbReference type="ARBA" id="ARBA00004922"/>
    </source>
</evidence>
<dbReference type="PANTHER" id="PTHR10859">
    <property type="entry name" value="GLYCOSYL TRANSFERASE"/>
    <property type="match status" value="1"/>
</dbReference>
<comment type="similarity">
    <text evidence="3">Belongs to the glycosyltransferase 2 family.</text>
</comment>
<evidence type="ECO:0000256" key="10">
    <source>
        <dbReference type="ARBA" id="ARBA00022989"/>
    </source>
</evidence>
<protein>
    <recommendedName>
        <fullName evidence="4">dolichyl-phosphate beta-glucosyltransferase</fullName>
        <ecNumber evidence="4">2.4.1.117</ecNumber>
    </recommendedName>
</protein>
<evidence type="ECO:0000256" key="6">
    <source>
        <dbReference type="ARBA" id="ARBA00022679"/>
    </source>
</evidence>
<evidence type="ECO:0000259" key="14">
    <source>
        <dbReference type="Pfam" id="PF00535"/>
    </source>
</evidence>
<proteinExistence type="inferred from homology"/>